<feature type="transmembrane region" description="Helical" evidence="2">
    <location>
        <begin position="250"/>
        <end position="268"/>
    </location>
</feature>
<feature type="transmembrane region" description="Helical" evidence="2">
    <location>
        <begin position="174"/>
        <end position="196"/>
    </location>
</feature>
<protein>
    <submittedName>
        <fullName evidence="3">Cysteine desulfurase</fullName>
    </submittedName>
</protein>
<proteinExistence type="predicted"/>
<dbReference type="EMBL" id="CP021112">
    <property type="protein sequence ID" value="ARQ01733.1"/>
    <property type="molecule type" value="Genomic_DNA"/>
</dbReference>
<keyword evidence="4" id="KW-1185">Reference proteome</keyword>
<feature type="transmembrane region" description="Helical" evidence="2">
    <location>
        <begin position="12"/>
        <end position="34"/>
    </location>
</feature>
<feature type="region of interest" description="Disordered" evidence="1">
    <location>
        <begin position="372"/>
        <end position="391"/>
    </location>
</feature>
<dbReference type="OrthoDB" id="9787495at2"/>
<dbReference type="AlphaFoldDB" id="A0A1W6ZWN2"/>
<evidence type="ECO:0000313" key="4">
    <source>
        <dbReference type="Proteomes" id="UP000194137"/>
    </source>
</evidence>
<feature type="transmembrane region" description="Helical" evidence="2">
    <location>
        <begin position="147"/>
        <end position="168"/>
    </location>
</feature>
<evidence type="ECO:0000256" key="1">
    <source>
        <dbReference type="SAM" id="MobiDB-lite"/>
    </source>
</evidence>
<evidence type="ECO:0000256" key="2">
    <source>
        <dbReference type="SAM" id="Phobius"/>
    </source>
</evidence>
<dbReference type="RefSeq" id="WP_086090126.1">
    <property type="nucleotide sequence ID" value="NZ_CP021112.1"/>
</dbReference>
<keyword evidence="2" id="KW-0812">Transmembrane</keyword>
<keyword evidence="2" id="KW-0472">Membrane</keyword>
<name>A0A1W6ZWN2_9HYPH</name>
<keyword evidence="2" id="KW-1133">Transmembrane helix</keyword>
<dbReference type="Pfam" id="PF06181">
    <property type="entry name" value="Urate_ox_N"/>
    <property type="match status" value="1"/>
</dbReference>
<dbReference type="InterPro" id="IPR010389">
    <property type="entry name" value="Urate_ox_N"/>
</dbReference>
<reference evidence="3 4" key="1">
    <citation type="submission" date="2017-05" db="EMBL/GenBank/DDBJ databases">
        <title>Full genome sequence of Pseudorhodoplanes sinuspersici.</title>
        <authorList>
            <person name="Dastgheib S.M.M."/>
            <person name="Shavandi M."/>
            <person name="Tirandaz H."/>
        </authorList>
    </citation>
    <scope>NUCLEOTIDE SEQUENCE [LARGE SCALE GENOMIC DNA]</scope>
    <source>
        <strain evidence="3 4">RIPI110</strain>
    </source>
</reference>
<gene>
    <name evidence="3" type="ORF">CAK95_23500</name>
</gene>
<organism evidence="3 4">
    <name type="scientific">Pseudorhodoplanes sinuspersici</name>
    <dbReference type="NCBI Taxonomy" id="1235591"/>
    <lineage>
        <taxon>Bacteria</taxon>
        <taxon>Pseudomonadati</taxon>
        <taxon>Pseudomonadota</taxon>
        <taxon>Alphaproteobacteria</taxon>
        <taxon>Hyphomicrobiales</taxon>
        <taxon>Pseudorhodoplanes</taxon>
    </lineage>
</organism>
<dbReference type="Proteomes" id="UP000194137">
    <property type="component" value="Chromosome"/>
</dbReference>
<feature type="transmembrane region" description="Helical" evidence="2">
    <location>
        <begin position="118"/>
        <end position="135"/>
    </location>
</feature>
<sequence length="391" mass="44180">MDVFIGEWGNLLLRWAHMIVGIGWIGTSFYFIALDYSLNQQERKSPGVFGTAWQVHGGGFYHVEKFTVAPPNLPPHLHWFKWEAYLTWVTGFGLLIIQYYFHASAYLIDPAVMPLEPWQAIAISIASLLVGWFIYDGLCRFFGDRTVPLAASVFLLILLAAVLYTKVFSGRGSFIHVGAFIGTIMAFNVFVTIIPGQRIMVGQLLRGEEPEAKYGKVAKQRSLHNNYLTLPVLLMMVSPHYPFLSAHPHAWMVVALILIVGGLFRHILNRIDIGEPWEKYGWAAPMAAFALICAIFVTAPRQMADTGPVISDSEVLAMTAKHCTMCHARRPTHESFKEPPKNVTLETLADLKRYSQLIMIQTVRNKAMPLGNQTHMTDEEREQLGRWLRAH</sequence>
<dbReference type="STRING" id="1235591.CAK95_23500"/>
<feature type="transmembrane region" description="Helical" evidence="2">
    <location>
        <begin position="226"/>
        <end position="244"/>
    </location>
</feature>
<accession>A0A1W6ZWN2</accession>
<feature type="transmembrane region" description="Helical" evidence="2">
    <location>
        <begin position="85"/>
        <end position="106"/>
    </location>
</feature>
<evidence type="ECO:0000313" key="3">
    <source>
        <dbReference type="EMBL" id="ARQ01733.1"/>
    </source>
</evidence>
<dbReference type="KEGG" id="psin:CAK95_23500"/>
<feature type="transmembrane region" description="Helical" evidence="2">
    <location>
        <begin position="280"/>
        <end position="299"/>
    </location>
</feature>